<dbReference type="InterPro" id="IPR038766">
    <property type="entry name" value="Membrane_comp_ABC_pdt"/>
</dbReference>
<evidence type="ECO:0000313" key="8">
    <source>
        <dbReference type="EMBL" id="BAQ23513.1"/>
    </source>
</evidence>
<organism evidence="8 9">
    <name type="scientific">Streptococcus troglodytae</name>
    <dbReference type="NCBI Taxonomy" id="1111760"/>
    <lineage>
        <taxon>Bacteria</taxon>
        <taxon>Bacillati</taxon>
        <taxon>Bacillota</taxon>
        <taxon>Bacilli</taxon>
        <taxon>Lactobacillales</taxon>
        <taxon>Streptococcaceae</taxon>
        <taxon>Streptococcus</taxon>
    </lineage>
</organism>
<evidence type="ECO:0000256" key="2">
    <source>
        <dbReference type="ARBA" id="ARBA00022475"/>
    </source>
</evidence>
<name>A0A1L7LH26_9STRE</name>
<evidence type="ECO:0000256" key="6">
    <source>
        <dbReference type="SAM" id="Phobius"/>
    </source>
</evidence>
<comment type="subcellular location">
    <subcellularLocation>
        <location evidence="1">Cell membrane</location>
        <topology evidence="1">Multi-pass membrane protein</topology>
    </subcellularLocation>
</comment>
<dbReference type="Pfam" id="PF02687">
    <property type="entry name" value="FtsX"/>
    <property type="match status" value="1"/>
</dbReference>
<dbReference type="PANTHER" id="PTHR30287:SF1">
    <property type="entry name" value="INNER MEMBRANE PROTEIN"/>
    <property type="match status" value="1"/>
</dbReference>
<reference evidence="8 9" key="1">
    <citation type="journal article" date="2016" name="Microbiol. Immunol.">
        <title>Complete genome sequence of Streptococcus troglodytae TKU31 isolated from the oral cavity of a chimpanzee (Pan troglodytes).</title>
        <authorList>
            <person name="Okamoto M."/>
            <person name="Naito M."/>
            <person name="Miyanohara M."/>
            <person name="Imai S."/>
            <person name="Nomura Y."/>
            <person name="Saito W."/>
            <person name="Momoi Y."/>
            <person name="Takada K."/>
            <person name="Miyabe-Nishiwaki T."/>
            <person name="Tomonaga M."/>
            <person name="Hanada N."/>
        </authorList>
    </citation>
    <scope>NUCLEOTIDE SEQUENCE [LARGE SCALE GENOMIC DNA]</scope>
    <source>
        <strain evidence="9">TKU 31</strain>
    </source>
</reference>
<keyword evidence="5 6" id="KW-0472">Membrane</keyword>
<evidence type="ECO:0000256" key="3">
    <source>
        <dbReference type="ARBA" id="ARBA00022692"/>
    </source>
</evidence>
<gene>
    <name evidence="8" type="primary">psaB</name>
    <name evidence="8" type="ORF">SRT_02520</name>
</gene>
<dbReference type="KEGG" id="strg:SRT_02520"/>
<dbReference type="GO" id="GO:0005886">
    <property type="term" value="C:plasma membrane"/>
    <property type="evidence" value="ECO:0007669"/>
    <property type="project" value="UniProtKB-SubCell"/>
</dbReference>
<dbReference type="InterPro" id="IPR003838">
    <property type="entry name" value="ABC3_permease_C"/>
</dbReference>
<evidence type="ECO:0000259" key="7">
    <source>
        <dbReference type="Pfam" id="PF02687"/>
    </source>
</evidence>
<dbReference type="AlphaFoldDB" id="A0A1L7LH26"/>
<accession>A0A1L7LH26</accession>
<evidence type="ECO:0000313" key="9">
    <source>
        <dbReference type="Proteomes" id="UP000217758"/>
    </source>
</evidence>
<keyword evidence="4 6" id="KW-1133">Transmembrane helix</keyword>
<dbReference type="PANTHER" id="PTHR30287">
    <property type="entry name" value="MEMBRANE COMPONENT OF PREDICTED ABC SUPERFAMILY METABOLITE UPTAKE TRANSPORTER"/>
    <property type="match status" value="1"/>
</dbReference>
<proteinExistence type="predicted"/>
<keyword evidence="9" id="KW-1185">Reference proteome</keyword>
<dbReference type="EMBL" id="AP014612">
    <property type="protein sequence ID" value="BAQ23513.1"/>
    <property type="molecule type" value="Genomic_DNA"/>
</dbReference>
<evidence type="ECO:0000256" key="5">
    <source>
        <dbReference type="ARBA" id="ARBA00023136"/>
    </source>
</evidence>
<evidence type="ECO:0000256" key="1">
    <source>
        <dbReference type="ARBA" id="ARBA00004651"/>
    </source>
</evidence>
<sequence length="120" mass="13639">MLAFIVLYTLTSINVAEREKELATIKVLGFYQKEALMYIFKETFLLTAIGILSGLALGYFIHKYVMTVIPPEYVMSIPGITWTNILISSGSVLFFTVIVMIIMNRHIRKIDMLEALKSVD</sequence>
<dbReference type="Proteomes" id="UP000217758">
    <property type="component" value="Chromosome"/>
</dbReference>
<evidence type="ECO:0000256" key="4">
    <source>
        <dbReference type="ARBA" id="ARBA00022989"/>
    </source>
</evidence>
<protein>
    <submittedName>
        <fullName evidence="8">ABC transporter permease</fullName>
    </submittedName>
</protein>
<feature type="domain" description="ABC3 transporter permease C-terminal" evidence="7">
    <location>
        <begin position="2"/>
        <end position="111"/>
    </location>
</feature>
<feature type="transmembrane region" description="Helical" evidence="6">
    <location>
        <begin position="82"/>
        <end position="103"/>
    </location>
</feature>
<keyword evidence="3 6" id="KW-0812">Transmembrane</keyword>
<feature type="transmembrane region" description="Helical" evidence="6">
    <location>
        <begin position="43"/>
        <end position="62"/>
    </location>
</feature>
<keyword evidence="2" id="KW-1003">Cell membrane</keyword>